<feature type="transmembrane region" description="Helical" evidence="1">
    <location>
        <begin position="34"/>
        <end position="54"/>
    </location>
</feature>
<dbReference type="EMBL" id="JAHEAC010000046">
    <property type="protein sequence ID" value="MBX8644232.1"/>
    <property type="molecule type" value="Genomic_DNA"/>
</dbReference>
<evidence type="ECO:0000313" key="2">
    <source>
        <dbReference type="EMBL" id="MBX8631354.1"/>
    </source>
</evidence>
<dbReference type="EMBL" id="JAGVSJ010000003">
    <property type="protein sequence ID" value="MBX8631354.1"/>
    <property type="molecule type" value="Genomic_DNA"/>
</dbReference>
<keyword evidence="1" id="KW-0812">Transmembrane</keyword>
<evidence type="ECO:0000313" key="3">
    <source>
        <dbReference type="EMBL" id="MBX8644232.1"/>
    </source>
</evidence>
<sequence>MAKKKKVEEEEFVFKPPEFDEREYIEKDLRDSKILIVTTIFGLIAGILAAAATILLNSALLGFVFIILFLIAVFRLIYPLLKVDVSKFRRTDFIYRGGTIIVTALAIWILLVNPPFYVMSPPSLHDFAIAEKTTSGWQSYSLSNSTVIPAGTLNISAVVLHQGEVTVWIYLTNATGTGRYEMNYAGDSVYSFIHYFAAGAYSFVIVAELSNGVSAKSQSFPFTVS</sequence>
<comment type="caution">
    <text evidence="3">The sequence shown here is derived from an EMBL/GenBank/DDBJ whole genome shotgun (WGS) entry which is preliminary data.</text>
</comment>
<keyword evidence="1" id="KW-1133">Transmembrane helix</keyword>
<protein>
    <submittedName>
        <fullName evidence="3">Uncharacterized protein</fullName>
    </submittedName>
</protein>
<dbReference type="Proteomes" id="UP000716004">
    <property type="component" value="Unassembled WGS sequence"/>
</dbReference>
<dbReference type="AlphaFoldDB" id="A0A8J8CE36"/>
<name>A0A8J8CE36_9ARCH</name>
<reference evidence="3" key="1">
    <citation type="submission" date="2021-05" db="EMBL/GenBank/DDBJ databases">
        <title>Genomic insights into ecological role and evolution of a novel Thermoplasmata order Candidatus Sysuiplasmatales.</title>
        <authorList>
            <person name="Yuan Y."/>
        </authorList>
    </citation>
    <scope>NUCLEOTIDE SEQUENCE</scope>
    <source>
        <strain evidence="3">TUT19-bin139</strain>
        <strain evidence="2">YP2-bin.285</strain>
    </source>
</reference>
<organism evidence="3 4">
    <name type="scientific">Candidatus Sysuiplasma superficiale</name>
    <dbReference type="NCBI Taxonomy" id="2823368"/>
    <lineage>
        <taxon>Archaea</taxon>
        <taxon>Methanobacteriati</taxon>
        <taxon>Thermoplasmatota</taxon>
        <taxon>Thermoplasmata</taxon>
        <taxon>Candidatus Sysuiplasmatales</taxon>
        <taxon>Candidatus Sysuiplasmataceae</taxon>
        <taxon>Candidatus Sysuiplasma</taxon>
    </lineage>
</organism>
<feature type="transmembrane region" description="Helical" evidence="1">
    <location>
        <begin position="60"/>
        <end position="81"/>
    </location>
</feature>
<gene>
    <name evidence="2" type="ORF">J9259_02365</name>
    <name evidence="3" type="ORF">KIY12_05865</name>
</gene>
<keyword evidence="1" id="KW-0472">Membrane</keyword>
<evidence type="ECO:0000313" key="4">
    <source>
        <dbReference type="Proteomes" id="UP000750197"/>
    </source>
</evidence>
<proteinExistence type="predicted"/>
<evidence type="ECO:0000256" key="1">
    <source>
        <dbReference type="SAM" id="Phobius"/>
    </source>
</evidence>
<dbReference type="Proteomes" id="UP000750197">
    <property type="component" value="Unassembled WGS sequence"/>
</dbReference>
<feature type="transmembrane region" description="Helical" evidence="1">
    <location>
        <begin position="93"/>
        <end position="111"/>
    </location>
</feature>
<feature type="transmembrane region" description="Helical" evidence="1">
    <location>
        <begin position="189"/>
        <end position="209"/>
    </location>
</feature>
<accession>A0A8J8CE36</accession>